<dbReference type="GO" id="GO:0043190">
    <property type="term" value="C:ATP-binding cassette (ABC) transporter complex"/>
    <property type="evidence" value="ECO:0007669"/>
    <property type="project" value="InterPro"/>
</dbReference>
<evidence type="ECO:0000259" key="6">
    <source>
        <dbReference type="Pfam" id="PF00496"/>
    </source>
</evidence>
<dbReference type="Pfam" id="PF00496">
    <property type="entry name" value="SBP_bac_5"/>
    <property type="match status" value="1"/>
</dbReference>
<evidence type="ECO:0000256" key="4">
    <source>
        <dbReference type="SAM" id="MobiDB-lite"/>
    </source>
</evidence>
<comment type="caution">
    <text evidence="7">The sequence shown here is derived from an EMBL/GenBank/DDBJ whole genome shotgun (WGS) entry which is preliminary data.</text>
</comment>
<dbReference type="Gene3D" id="3.40.190.10">
    <property type="entry name" value="Periplasmic binding protein-like II"/>
    <property type="match status" value="1"/>
</dbReference>
<dbReference type="InterPro" id="IPR039424">
    <property type="entry name" value="SBP_5"/>
</dbReference>
<feature type="compositionally biased region" description="Polar residues" evidence="4">
    <location>
        <begin position="26"/>
        <end position="45"/>
    </location>
</feature>
<proteinExistence type="inferred from homology"/>
<feature type="region of interest" description="Disordered" evidence="4">
    <location>
        <begin position="21"/>
        <end position="45"/>
    </location>
</feature>
<dbReference type="Gene3D" id="3.10.105.10">
    <property type="entry name" value="Dipeptide-binding Protein, Domain 3"/>
    <property type="match status" value="1"/>
</dbReference>
<keyword evidence="2" id="KW-0813">Transport</keyword>
<gene>
    <name evidence="7" type="ORF">H9841_07245</name>
</gene>
<dbReference type="EMBL" id="DXDX01000134">
    <property type="protein sequence ID" value="HIY21675.1"/>
    <property type="molecule type" value="Genomic_DNA"/>
</dbReference>
<dbReference type="Proteomes" id="UP000823868">
    <property type="component" value="Unassembled WGS sequence"/>
</dbReference>
<organism evidence="7 8">
    <name type="scientific">Candidatus Flavonifractor merdigallinarum</name>
    <dbReference type="NCBI Taxonomy" id="2838589"/>
    <lineage>
        <taxon>Bacteria</taxon>
        <taxon>Bacillati</taxon>
        <taxon>Bacillota</taxon>
        <taxon>Clostridia</taxon>
        <taxon>Eubacteriales</taxon>
        <taxon>Oscillospiraceae</taxon>
        <taxon>Flavonifractor</taxon>
    </lineage>
</organism>
<evidence type="ECO:0000256" key="1">
    <source>
        <dbReference type="ARBA" id="ARBA00005695"/>
    </source>
</evidence>
<dbReference type="CDD" id="cd00995">
    <property type="entry name" value="PBP2_NikA_DppA_OppA_like"/>
    <property type="match status" value="1"/>
</dbReference>
<dbReference type="AlphaFoldDB" id="A0A9D1Y9A8"/>
<dbReference type="InterPro" id="IPR030678">
    <property type="entry name" value="Peptide/Ni-bd"/>
</dbReference>
<comment type="similarity">
    <text evidence="1">Belongs to the bacterial solute-binding protein 5 family.</text>
</comment>
<dbReference type="PANTHER" id="PTHR30290:SF9">
    <property type="entry name" value="OLIGOPEPTIDE-BINDING PROTEIN APPA"/>
    <property type="match status" value="1"/>
</dbReference>
<accession>A0A9D1Y9A8</accession>
<feature type="chain" id="PRO_5038867677" evidence="5">
    <location>
        <begin position="23"/>
        <end position="517"/>
    </location>
</feature>
<evidence type="ECO:0000256" key="3">
    <source>
        <dbReference type="ARBA" id="ARBA00022729"/>
    </source>
</evidence>
<keyword evidence="3 5" id="KW-0732">Signal</keyword>
<feature type="domain" description="Solute-binding protein family 5" evidence="6">
    <location>
        <begin position="90"/>
        <end position="417"/>
    </location>
</feature>
<name>A0A9D1Y9A8_9FIRM</name>
<evidence type="ECO:0000313" key="7">
    <source>
        <dbReference type="EMBL" id="HIY21675.1"/>
    </source>
</evidence>
<dbReference type="GO" id="GO:0015833">
    <property type="term" value="P:peptide transport"/>
    <property type="evidence" value="ECO:0007669"/>
    <property type="project" value="TreeGrafter"/>
</dbReference>
<dbReference type="InterPro" id="IPR000914">
    <property type="entry name" value="SBP_5_dom"/>
</dbReference>
<evidence type="ECO:0000256" key="5">
    <source>
        <dbReference type="SAM" id="SignalP"/>
    </source>
</evidence>
<dbReference type="PIRSF" id="PIRSF002741">
    <property type="entry name" value="MppA"/>
    <property type="match status" value="1"/>
</dbReference>
<evidence type="ECO:0000256" key="2">
    <source>
        <dbReference type="ARBA" id="ARBA00022448"/>
    </source>
</evidence>
<sequence>MRTRLAAAALSALLLLLPGCQDQPPADTQTPSPTDTAASPQPTAVSTSPFALPCYPDAGFHPINGTNRVNLELAGLLYDGLYEVDQNFTAQPALAASHTVSADSATWTITLRTGVTFSDGSPLTAQDVVYSLNLARQSALYQYRLSSINSVTAGDGTVTITLSLPNGALDTLLDVPIIKESAAAIPPGTGPYVMQGSGENLSLQRRDTSWRSASRLPETILLRSISGNDALISSFDTGDITLVSADLTGTNTPGFSGNYETTDYPTTNLLFVGFNAASGPCRDAQVRRALSYGMDRSTIVQAILAHHATPTPLPLHPNSSLYDGDVAAQLSYAPQTMAQLLEEAGWQREGGGTYTKSRQTLELTLLVSQDNAYRCDVAAELERQLESAGVAVTVDQRPWEEYLSALSAGDFDLYLAETRLTADFTLTPLLPSGSLNYGKFNDWNITSLHAAFRSAQGQAREEAAAAFYEALTEQMPFTALCFKNWSVLTQWGQISALTPTQENLFFGFVSWELHTGT</sequence>
<dbReference type="SUPFAM" id="SSF53850">
    <property type="entry name" value="Periplasmic binding protein-like II"/>
    <property type="match status" value="1"/>
</dbReference>
<dbReference type="GO" id="GO:1904680">
    <property type="term" value="F:peptide transmembrane transporter activity"/>
    <property type="evidence" value="ECO:0007669"/>
    <property type="project" value="TreeGrafter"/>
</dbReference>
<dbReference type="GO" id="GO:0042597">
    <property type="term" value="C:periplasmic space"/>
    <property type="evidence" value="ECO:0007669"/>
    <property type="project" value="UniProtKB-ARBA"/>
</dbReference>
<evidence type="ECO:0000313" key="8">
    <source>
        <dbReference type="Proteomes" id="UP000823868"/>
    </source>
</evidence>
<dbReference type="PANTHER" id="PTHR30290">
    <property type="entry name" value="PERIPLASMIC BINDING COMPONENT OF ABC TRANSPORTER"/>
    <property type="match status" value="1"/>
</dbReference>
<reference evidence="7" key="1">
    <citation type="journal article" date="2021" name="PeerJ">
        <title>Extensive microbial diversity within the chicken gut microbiome revealed by metagenomics and culture.</title>
        <authorList>
            <person name="Gilroy R."/>
            <person name="Ravi A."/>
            <person name="Getino M."/>
            <person name="Pursley I."/>
            <person name="Horton D.L."/>
            <person name="Alikhan N.F."/>
            <person name="Baker D."/>
            <person name="Gharbi K."/>
            <person name="Hall N."/>
            <person name="Watson M."/>
            <person name="Adriaenssens E.M."/>
            <person name="Foster-Nyarko E."/>
            <person name="Jarju S."/>
            <person name="Secka A."/>
            <person name="Antonio M."/>
            <person name="Oren A."/>
            <person name="Chaudhuri R.R."/>
            <person name="La Ragione R."/>
            <person name="Hildebrand F."/>
            <person name="Pallen M.J."/>
        </authorList>
    </citation>
    <scope>NUCLEOTIDE SEQUENCE</scope>
    <source>
        <strain evidence="7">ChiBcec16_6824</strain>
    </source>
</reference>
<protein>
    <submittedName>
        <fullName evidence="7">ABC transporter substrate-binding protein</fullName>
    </submittedName>
</protein>
<reference evidence="7" key="2">
    <citation type="submission" date="2021-04" db="EMBL/GenBank/DDBJ databases">
        <authorList>
            <person name="Gilroy R."/>
        </authorList>
    </citation>
    <scope>NUCLEOTIDE SEQUENCE</scope>
    <source>
        <strain evidence="7">ChiBcec16_6824</strain>
    </source>
</reference>
<feature type="signal peptide" evidence="5">
    <location>
        <begin position="1"/>
        <end position="22"/>
    </location>
</feature>